<dbReference type="InterPro" id="IPR017930">
    <property type="entry name" value="Myb_dom"/>
</dbReference>
<name>A0A553QEI0_9TELE</name>
<feature type="domain" description="HTH myb-type" evidence="3">
    <location>
        <begin position="305"/>
        <end position="359"/>
    </location>
</feature>
<sequence length="563" mass="65864">VFLYMPSNQHTMDQTLSDLPHIIIDVEGKIPKTKKKKKKKKINKPESLEQLEMTRSSEALTENQSKKKRKRSVNEPDSTAHTGKKKKKRRKADKGGETSVLDEAVSDVLEMQHKDLLIEQPQELEALSEPKPHKKKKKKEKRTHCENMPSEEQSATVSDSAHQENSSVGTRKFKSKRGSAVDPKLFKELCDFYPENTFAQQRPSDIKKQLKYDLPRFRRFREQGITLRCGRFSAAENLRLGQNVQDFMALTGVKDPIMLFHPKRFPREAKMLRNLKKQHCFFEHIADGIPRSCNHVFKRGTKVYDDRNNKGNFTEEEDRMLLKYHKMYGSNWAEISERTDRSRYSLEKRFSHRTINTGPWSNEEVQRLLRAVKHHVVSALTSKSPNKLPKRVSREALYQKLPWYKISASVKTRNWTKCREKWMTKLAFRMSSGFTYRGRAALEAKIKLIKAMYEMEVEDAVDIHWEDLTAVLGDVPPAYVQVKWHQLKVCHVPNWKQKCFGDIVDYLYEKVLPQLVKDNEEYDDSELYVDQKESFLLSDIFQDIEDECSSSQEEMGQEENVQV</sequence>
<feature type="non-terminal residue" evidence="4">
    <location>
        <position position="1"/>
    </location>
</feature>
<dbReference type="FunFam" id="1.10.10.60:FF:000480">
    <property type="entry name" value="Si:ch73-376l24.4"/>
    <property type="match status" value="1"/>
</dbReference>
<feature type="compositionally biased region" description="Basic residues" evidence="1">
    <location>
        <begin position="82"/>
        <end position="92"/>
    </location>
</feature>
<dbReference type="CDD" id="cd00167">
    <property type="entry name" value="SANT"/>
    <property type="match status" value="2"/>
</dbReference>
<dbReference type="STRING" id="623744.A0A553QEI0"/>
<dbReference type="PROSITE" id="PS50090">
    <property type="entry name" value="MYB_LIKE"/>
    <property type="match status" value="2"/>
</dbReference>
<organism evidence="4 5">
    <name type="scientific">Danionella cerebrum</name>
    <dbReference type="NCBI Taxonomy" id="2873325"/>
    <lineage>
        <taxon>Eukaryota</taxon>
        <taxon>Metazoa</taxon>
        <taxon>Chordata</taxon>
        <taxon>Craniata</taxon>
        <taxon>Vertebrata</taxon>
        <taxon>Euteleostomi</taxon>
        <taxon>Actinopterygii</taxon>
        <taxon>Neopterygii</taxon>
        <taxon>Teleostei</taxon>
        <taxon>Ostariophysi</taxon>
        <taxon>Cypriniformes</taxon>
        <taxon>Danionidae</taxon>
        <taxon>Danioninae</taxon>
        <taxon>Danionella</taxon>
    </lineage>
</organism>
<feature type="domain" description="Myb-like" evidence="2">
    <location>
        <begin position="305"/>
        <end position="350"/>
    </location>
</feature>
<dbReference type="Pfam" id="PF13921">
    <property type="entry name" value="Myb_DNA-bind_6"/>
    <property type="match status" value="1"/>
</dbReference>
<dbReference type="AlphaFoldDB" id="A0A553QEI0"/>
<feature type="compositionally biased region" description="Polar residues" evidence="1">
    <location>
        <begin position="150"/>
        <end position="169"/>
    </location>
</feature>
<feature type="region of interest" description="Disordered" evidence="1">
    <location>
        <begin position="29"/>
        <end position="100"/>
    </location>
</feature>
<dbReference type="EMBL" id="SRMA01026051">
    <property type="protein sequence ID" value="TRY88338.1"/>
    <property type="molecule type" value="Genomic_DNA"/>
</dbReference>
<dbReference type="PANTHER" id="PTHR46760:SF1">
    <property type="entry name" value="TRANSCRIPTION TERMINATION FACTOR 1"/>
    <property type="match status" value="1"/>
</dbReference>
<feature type="compositionally biased region" description="Basic residues" evidence="1">
    <location>
        <begin position="132"/>
        <end position="142"/>
    </location>
</feature>
<dbReference type="SUPFAM" id="SSF46689">
    <property type="entry name" value="Homeodomain-like"/>
    <property type="match status" value="2"/>
</dbReference>
<dbReference type="Proteomes" id="UP000316079">
    <property type="component" value="Unassembled WGS sequence"/>
</dbReference>
<feature type="compositionally biased region" description="Basic residues" evidence="1">
    <location>
        <begin position="31"/>
        <end position="42"/>
    </location>
</feature>
<dbReference type="PANTHER" id="PTHR46760">
    <property type="entry name" value="TRANSCRIPTION TERMINATION FACTOR 1"/>
    <property type="match status" value="1"/>
</dbReference>
<evidence type="ECO:0000259" key="2">
    <source>
        <dbReference type="PROSITE" id="PS50090"/>
    </source>
</evidence>
<dbReference type="GO" id="GO:0003682">
    <property type="term" value="F:chromatin binding"/>
    <property type="evidence" value="ECO:0007669"/>
    <property type="project" value="TreeGrafter"/>
</dbReference>
<dbReference type="InterPro" id="IPR053078">
    <property type="entry name" value="TTF1-like"/>
</dbReference>
<dbReference type="GO" id="GO:0006363">
    <property type="term" value="P:termination of RNA polymerase I transcription"/>
    <property type="evidence" value="ECO:0007669"/>
    <property type="project" value="TreeGrafter"/>
</dbReference>
<dbReference type="InterPro" id="IPR001005">
    <property type="entry name" value="SANT/Myb"/>
</dbReference>
<dbReference type="SMART" id="SM00717">
    <property type="entry name" value="SANT"/>
    <property type="match status" value="2"/>
</dbReference>
<evidence type="ECO:0000259" key="3">
    <source>
        <dbReference type="PROSITE" id="PS51294"/>
    </source>
</evidence>
<dbReference type="OrthoDB" id="5812619at2759"/>
<dbReference type="Gene3D" id="1.10.10.60">
    <property type="entry name" value="Homeodomain-like"/>
    <property type="match status" value="2"/>
</dbReference>
<evidence type="ECO:0000313" key="5">
    <source>
        <dbReference type="Proteomes" id="UP000316079"/>
    </source>
</evidence>
<proteinExistence type="predicted"/>
<feature type="region of interest" description="Disordered" evidence="1">
    <location>
        <begin position="120"/>
        <end position="177"/>
    </location>
</feature>
<reference evidence="4 5" key="1">
    <citation type="journal article" date="2019" name="Sci. Data">
        <title>Hybrid genome assembly and annotation of Danionella translucida.</title>
        <authorList>
            <person name="Kadobianskyi M."/>
            <person name="Schulze L."/>
            <person name="Schuelke M."/>
            <person name="Judkewitz B."/>
        </authorList>
    </citation>
    <scope>NUCLEOTIDE SEQUENCE [LARGE SCALE GENOMIC DNA]</scope>
    <source>
        <strain evidence="4 5">Bolton</strain>
    </source>
</reference>
<dbReference type="GO" id="GO:0005730">
    <property type="term" value="C:nucleolus"/>
    <property type="evidence" value="ECO:0007669"/>
    <property type="project" value="TreeGrafter"/>
</dbReference>
<comment type="caution">
    <text evidence="4">The sequence shown here is derived from an EMBL/GenBank/DDBJ whole genome shotgun (WGS) entry which is preliminary data.</text>
</comment>
<keyword evidence="5" id="KW-1185">Reference proteome</keyword>
<evidence type="ECO:0000313" key="4">
    <source>
        <dbReference type="EMBL" id="TRY88338.1"/>
    </source>
</evidence>
<gene>
    <name evidence="4" type="ORF">DNTS_025297</name>
</gene>
<feature type="compositionally biased region" description="Polar residues" evidence="1">
    <location>
        <begin position="53"/>
        <end position="63"/>
    </location>
</feature>
<dbReference type="InterPro" id="IPR009057">
    <property type="entry name" value="Homeodomain-like_sf"/>
</dbReference>
<feature type="domain" description="Myb-like" evidence="2">
    <location>
        <begin position="352"/>
        <end position="426"/>
    </location>
</feature>
<accession>A0A553QEI0</accession>
<dbReference type="PROSITE" id="PS51294">
    <property type="entry name" value="HTH_MYB"/>
    <property type="match status" value="1"/>
</dbReference>
<protein>
    <submittedName>
        <fullName evidence="4">Uncharacterized protein</fullName>
    </submittedName>
</protein>
<evidence type="ECO:0000256" key="1">
    <source>
        <dbReference type="SAM" id="MobiDB-lite"/>
    </source>
</evidence>